<dbReference type="AlphaFoldDB" id="A0A9P9YJ60"/>
<sequence>MNTGGQGKCSPRRITLTSNSPVILLNVTVFITILSSLRLYKATNCRRGMLKMKMDAGLCSAEKKGL</sequence>
<proteinExistence type="predicted"/>
<feature type="transmembrane region" description="Helical" evidence="1">
    <location>
        <begin position="20"/>
        <end position="40"/>
    </location>
</feature>
<keyword evidence="1" id="KW-0812">Transmembrane</keyword>
<evidence type="ECO:0000256" key="1">
    <source>
        <dbReference type="SAM" id="Phobius"/>
    </source>
</evidence>
<keyword evidence="1" id="KW-1133">Transmembrane helix</keyword>
<comment type="caution">
    <text evidence="2">The sequence shown here is derived from an EMBL/GenBank/DDBJ whole genome shotgun (WGS) entry which is preliminary data.</text>
</comment>
<gene>
    <name evidence="2" type="ORF">M5D96_009001</name>
</gene>
<dbReference type="Proteomes" id="UP001059596">
    <property type="component" value="Unassembled WGS sequence"/>
</dbReference>
<reference evidence="2" key="1">
    <citation type="journal article" date="2023" name="Genome Biol. Evol.">
        <title>Long-read-based Genome Assembly of Drosophila gunungcola Reveals Fewer Chemosensory Genes in Flower-breeding Species.</title>
        <authorList>
            <person name="Negi A."/>
            <person name="Liao B.Y."/>
            <person name="Yeh S.D."/>
        </authorList>
    </citation>
    <scope>NUCLEOTIDE SEQUENCE</scope>
    <source>
        <strain evidence="2">Sukarami</strain>
    </source>
</reference>
<evidence type="ECO:0000313" key="2">
    <source>
        <dbReference type="EMBL" id="KAI8037960.1"/>
    </source>
</evidence>
<organism evidence="2 3">
    <name type="scientific">Drosophila gunungcola</name>
    <name type="common">fruit fly</name>
    <dbReference type="NCBI Taxonomy" id="103775"/>
    <lineage>
        <taxon>Eukaryota</taxon>
        <taxon>Metazoa</taxon>
        <taxon>Ecdysozoa</taxon>
        <taxon>Arthropoda</taxon>
        <taxon>Hexapoda</taxon>
        <taxon>Insecta</taxon>
        <taxon>Pterygota</taxon>
        <taxon>Neoptera</taxon>
        <taxon>Endopterygota</taxon>
        <taxon>Diptera</taxon>
        <taxon>Brachycera</taxon>
        <taxon>Muscomorpha</taxon>
        <taxon>Ephydroidea</taxon>
        <taxon>Drosophilidae</taxon>
        <taxon>Drosophila</taxon>
        <taxon>Sophophora</taxon>
    </lineage>
</organism>
<protein>
    <submittedName>
        <fullName evidence="2">Uncharacterized protein</fullName>
    </submittedName>
</protein>
<keyword evidence="1" id="KW-0472">Membrane</keyword>
<name>A0A9P9YJ60_9MUSC</name>
<dbReference type="EMBL" id="JAMKOV010000009">
    <property type="protein sequence ID" value="KAI8037960.1"/>
    <property type="molecule type" value="Genomic_DNA"/>
</dbReference>
<accession>A0A9P9YJ60</accession>
<keyword evidence="3" id="KW-1185">Reference proteome</keyword>
<evidence type="ECO:0000313" key="3">
    <source>
        <dbReference type="Proteomes" id="UP001059596"/>
    </source>
</evidence>